<feature type="region of interest" description="Disordered" evidence="1">
    <location>
        <begin position="214"/>
        <end position="241"/>
    </location>
</feature>
<proteinExistence type="predicted"/>
<feature type="compositionally biased region" description="Low complexity" evidence="1">
    <location>
        <begin position="226"/>
        <end position="240"/>
    </location>
</feature>
<dbReference type="EMBL" id="CAAE01014723">
    <property type="protein sequence ID" value="CAG03624.1"/>
    <property type="molecule type" value="Genomic_DNA"/>
</dbReference>
<dbReference type="AlphaFoldDB" id="Q4S6V8"/>
<accession>Q4S6V8</accession>
<evidence type="ECO:0000259" key="2">
    <source>
        <dbReference type="PROSITE" id="PS50853"/>
    </source>
</evidence>
<evidence type="ECO:0000313" key="3">
    <source>
        <dbReference type="EMBL" id="CAG03624.1"/>
    </source>
</evidence>
<feature type="domain" description="Fibronectin type-III" evidence="2">
    <location>
        <begin position="212"/>
        <end position="298"/>
    </location>
</feature>
<comment type="caution">
    <text evidence="3">The sequence shown here is derived from an EMBL/GenBank/DDBJ whole genome shotgun (WGS) entry which is preliminary data.</text>
</comment>
<reference evidence="3" key="1">
    <citation type="journal article" date="2004" name="Nature">
        <title>Genome duplication in the teleost fish Tetraodon nigroviridis reveals the early vertebrate proto-karyotype.</title>
        <authorList>
            <person name="Jaillon O."/>
            <person name="Aury J.-M."/>
            <person name="Brunet F."/>
            <person name="Petit J.-L."/>
            <person name="Stange-Thomann N."/>
            <person name="Mauceli E."/>
            <person name="Bouneau L."/>
            <person name="Fischer C."/>
            <person name="Ozouf-Costaz C."/>
            <person name="Bernot A."/>
            <person name="Nicaud S."/>
            <person name="Jaffe D."/>
            <person name="Fisher S."/>
            <person name="Lutfalla G."/>
            <person name="Dossat C."/>
            <person name="Segurens B."/>
            <person name="Dasilva C."/>
            <person name="Salanoubat M."/>
            <person name="Levy M."/>
            <person name="Boudet N."/>
            <person name="Castellano S."/>
            <person name="Anthouard V."/>
            <person name="Jubin C."/>
            <person name="Castelli V."/>
            <person name="Katinka M."/>
            <person name="Vacherie B."/>
            <person name="Biemont C."/>
            <person name="Skalli Z."/>
            <person name="Cattolico L."/>
            <person name="Poulain J."/>
            <person name="De Berardinis V."/>
            <person name="Cruaud C."/>
            <person name="Duprat S."/>
            <person name="Brottier P."/>
            <person name="Coutanceau J.-P."/>
            <person name="Gouzy J."/>
            <person name="Parra G."/>
            <person name="Lardier G."/>
            <person name="Chapple C."/>
            <person name="McKernan K.J."/>
            <person name="McEwan P."/>
            <person name="Bosak S."/>
            <person name="Kellis M."/>
            <person name="Volff J.-N."/>
            <person name="Guigo R."/>
            <person name="Zody M.C."/>
            <person name="Mesirov J."/>
            <person name="Lindblad-Toh K."/>
            <person name="Birren B."/>
            <person name="Nusbaum C."/>
            <person name="Kahn D."/>
            <person name="Robinson-Rechavi M."/>
            <person name="Laudet V."/>
            <person name="Schachter V."/>
            <person name="Quetier F."/>
            <person name="Saurin W."/>
            <person name="Scarpelli C."/>
            <person name="Wincker P."/>
            <person name="Lander E.S."/>
            <person name="Weissenbach J."/>
            <person name="Roest Crollius H."/>
        </authorList>
    </citation>
    <scope>NUCLEOTIDE SEQUENCE [LARGE SCALE GENOMIC DNA]</scope>
</reference>
<gene>
    <name evidence="3" type="ORF">GSTENG00023106001</name>
</gene>
<dbReference type="InterPro" id="IPR003961">
    <property type="entry name" value="FN3_dom"/>
</dbReference>
<dbReference type="OrthoDB" id="6129306at2759"/>
<dbReference type="CDD" id="cd00063">
    <property type="entry name" value="FN3"/>
    <property type="match status" value="1"/>
</dbReference>
<organism evidence="3">
    <name type="scientific">Tetraodon nigroviridis</name>
    <name type="common">Spotted green pufferfish</name>
    <name type="synonym">Chelonodon nigroviridis</name>
    <dbReference type="NCBI Taxonomy" id="99883"/>
    <lineage>
        <taxon>Eukaryota</taxon>
        <taxon>Metazoa</taxon>
        <taxon>Chordata</taxon>
        <taxon>Craniata</taxon>
        <taxon>Vertebrata</taxon>
        <taxon>Euteleostomi</taxon>
        <taxon>Actinopterygii</taxon>
        <taxon>Neopterygii</taxon>
        <taxon>Teleostei</taxon>
        <taxon>Neoteleostei</taxon>
        <taxon>Acanthomorphata</taxon>
        <taxon>Eupercaria</taxon>
        <taxon>Tetraodontiformes</taxon>
        <taxon>Tetradontoidea</taxon>
        <taxon>Tetraodontidae</taxon>
        <taxon>Tetraodon</taxon>
    </lineage>
</organism>
<dbReference type="KEGG" id="tng:GSTEN00023106G001"/>
<dbReference type="InterPro" id="IPR013783">
    <property type="entry name" value="Ig-like_fold"/>
</dbReference>
<dbReference type="PANTHER" id="PTHR23197">
    <property type="entry name" value="TARSH-RELATED FIBRONECTIN DOMAIN-CONTAINING"/>
    <property type="match status" value="1"/>
</dbReference>
<evidence type="ECO:0000256" key="1">
    <source>
        <dbReference type="SAM" id="MobiDB-lite"/>
    </source>
</evidence>
<dbReference type="InterPro" id="IPR036116">
    <property type="entry name" value="FN3_sf"/>
</dbReference>
<dbReference type="Gene3D" id="2.60.40.10">
    <property type="entry name" value="Immunoglobulins"/>
    <property type="match status" value="2"/>
</dbReference>
<dbReference type="PANTHER" id="PTHR23197:SF8">
    <property type="entry name" value="FIBRONECTIN TYPE III DOMAIN-CONTAINING PROTEIN 1"/>
    <property type="match status" value="1"/>
</dbReference>
<sequence>MKAAVRHTRYGFSRKQDVFGAIRHVLHARMRMGRHWSRQSCGATPHFSCLYVPPGSVCRQSAAGHCHVKRLIKYILMGILTVAAEKLVRPPNGKTISVDRSGRDSWERTIHLDGRPVDRSTISSGKLTRPHRLLKEAKGSSSPLVEEAVDPEWVNLDGFAVMGPAAASNSSTGVSESGFTCTTNRFRQIPPRCLSKPAFCGAGRQGGQNNLPIAGNQCRDQQKDPSAVSGSQTSSGSYTVRYREKGESARWEYKESHQRRVLIDTLTADSMYEFSVRISEGTNEGKWSISVFQRTPESATIEGLTPGDRYIFKIRATNRRGQGPQSKAISIAIPGCKYDLFYIYFPAVVFVSF</sequence>
<dbReference type="SUPFAM" id="SSF49265">
    <property type="entry name" value="Fibronectin type III"/>
    <property type="match status" value="1"/>
</dbReference>
<reference evidence="3" key="2">
    <citation type="submission" date="2004-02" db="EMBL/GenBank/DDBJ databases">
        <authorList>
            <consortium name="Genoscope"/>
            <consortium name="Whitehead Institute Centre for Genome Research"/>
        </authorList>
    </citation>
    <scope>NUCLEOTIDE SEQUENCE</scope>
</reference>
<name>Q4S6V8_TETNG</name>
<protein>
    <submittedName>
        <fullName evidence="3">(spotted green pufferfish) hypothetical protein</fullName>
    </submittedName>
</protein>
<dbReference type="PROSITE" id="PS50853">
    <property type="entry name" value="FN3"/>
    <property type="match status" value="1"/>
</dbReference>